<comment type="caution">
    <text evidence="1">The sequence shown here is derived from an EMBL/GenBank/DDBJ whole genome shotgun (WGS) entry which is preliminary data.</text>
</comment>
<accession>A0ACC1QDZ4</accession>
<keyword evidence="2" id="KW-1185">Reference proteome</keyword>
<gene>
    <name evidence="1" type="ORF">NLG97_g11213</name>
</gene>
<reference evidence="1" key="1">
    <citation type="submission" date="2022-07" db="EMBL/GenBank/DDBJ databases">
        <title>Genome Sequence of Lecanicillium saksenae.</title>
        <authorList>
            <person name="Buettner E."/>
        </authorList>
    </citation>
    <scope>NUCLEOTIDE SEQUENCE</scope>
    <source>
        <strain evidence="1">VT-O1</strain>
    </source>
</reference>
<dbReference type="EMBL" id="JANAKD010003388">
    <property type="protein sequence ID" value="KAJ3472182.1"/>
    <property type="molecule type" value="Genomic_DNA"/>
</dbReference>
<organism evidence="1 2">
    <name type="scientific">Lecanicillium saksenae</name>
    <dbReference type="NCBI Taxonomy" id="468837"/>
    <lineage>
        <taxon>Eukaryota</taxon>
        <taxon>Fungi</taxon>
        <taxon>Dikarya</taxon>
        <taxon>Ascomycota</taxon>
        <taxon>Pezizomycotina</taxon>
        <taxon>Sordariomycetes</taxon>
        <taxon>Hypocreomycetidae</taxon>
        <taxon>Hypocreales</taxon>
        <taxon>Cordycipitaceae</taxon>
        <taxon>Lecanicillium</taxon>
    </lineage>
</organism>
<protein>
    <submittedName>
        <fullName evidence="1">Uncharacterized protein</fullName>
    </submittedName>
</protein>
<name>A0ACC1QDZ4_9HYPO</name>
<evidence type="ECO:0000313" key="2">
    <source>
        <dbReference type="Proteomes" id="UP001148737"/>
    </source>
</evidence>
<sequence length="151" mass="16694">MTGRDEDHTHGRHCGEIMAFRQYEVVHGSKDITSFEGEPRIVSVLQSKKLATRALKVHDPCGAASSSPNTDEAWGCNFFMKQRMPGVRVIPESQEGERYSLDNWSGGRPKISSIGVCNRAKAKRMDVDELGLDAPEVDMANTHLPVVDVLV</sequence>
<proteinExistence type="predicted"/>
<dbReference type="Proteomes" id="UP001148737">
    <property type="component" value="Unassembled WGS sequence"/>
</dbReference>
<evidence type="ECO:0000313" key="1">
    <source>
        <dbReference type="EMBL" id="KAJ3472182.1"/>
    </source>
</evidence>